<keyword evidence="1" id="KW-1133">Transmembrane helix</keyword>
<accession>A0A9P6YHR8</accession>
<dbReference type="Pfam" id="PF10104">
    <property type="entry name" value="Brr6_like_C_C"/>
    <property type="match status" value="1"/>
</dbReference>
<dbReference type="EMBL" id="JAANIT010000341">
    <property type="protein sequence ID" value="KAG1548789.1"/>
    <property type="molecule type" value="Genomic_DNA"/>
</dbReference>
<gene>
    <name evidence="3" type="ORF">G6F51_003456</name>
</gene>
<dbReference type="GO" id="GO:0055088">
    <property type="term" value="P:lipid homeostasis"/>
    <property type="evidence" value="ECO:0007669"/>
    <property type="project" value="InterPro"/>
</dbReference>
<comment type="caution">
    <text evidence="3">The sequence shown here is derived from an EMBL/GenBank/DDBJ whole genome shotgun (WGS) entry which is preliminary data.</text>
</comment>
<name>A0A9P6YHR8_RHIOR</name>
<evidence type="ECO:0000313" key="3">
    <source>
        <dbReference type="EMBL" id="KAG1548789.1"/>
    </source>
</evidence>
<dbReference type="PANTHER" id="PTHR28136:SF1">
    <property type="entry name" value="NUCLEUS EXPORT PROTEIN BRL1"/>
    <property type="match status" value="1"/>
</dbReference>
<feature type="transmembrane region" description="Helical" evidence="1">
    <location>
        <begin position="214"/>
        <end position="235"/>
    </location>
</feature>
<dbReference type="AlphaFoldDB" id="A0A9P6YHR8"/>
<dbReference type="PANTHER" id="PTHR28136">
    <property type="entry name" value="NUCLEUS EXPORT PROTEIN BRR6"/>
    <property type="match status" value="1"/>
</dbReference>
<evidence type="ECO:0000256" key="1">
    <source>
        <dbReference type="SAM" id="Phobius"/>
    </source>
</evidence>
<dbReference type="InterPro" id="IPR040202">
    <property type="entry name" value="Brl1/Brr6"/>
</dbReference>
<dbReference type="Proteomes" id="UP000717996">
    <property type="component" value="Unassembled WGS sequence"/>
</dbReference>
<dbReference type="GO" id="GO:0031965">
    <property type="term" value="C:nuclear membrane"/>
    <property type="evidence" value="ECO:0007669"/>
    <property type="project" value="InterPro"/>
</dbReference>
<feature type="domain" description="Brl1/Brr6" evidence="2">
    <location>
        <begin position="104"/>
        <end position="236"/>
    </location>
</feature>
<evidence type="ECO:0000313" key="4">
    <source>
        <dbReference type="Proteomes" id="UP000717996"/>
    </source>
</evidence>
<keyword evidence="1" id="KW-0812">Transmembrane</keyword>
<reference evidence="3" key="1">
    <citation type="journal article" date="2020" name="Microb. Genom.">
        <title>Genetic diversity of clinical and environmental Mucorales isolates obtained from an investigation of mucormycosis cases among solid organ transplant recipients.</title>
        <authorList>
            <person name="Nguyen M.H."/>
            <person name="Kaul D."/>
            <person name="Muto C."/>
            <person name="Cheng S.J."/>
            <person name="Richter R.A."/>
            <person name="Bruno V.M."/>
            <person name="Liu G."/>
            <person name="Beyhan S."/>
            <person name="Sundermann A.J."/>
            <person name="Mounaud S."/>
            <person name="Pasculle A.W."/>
            <person name="Nierman W.C."/>
            <person name="Driscoll E."/>
            <person name="Cumbie R."/>
            <person name="Clancy C.J."/>
            <person name="Dupont C.L."/>
        </authorList>
    </citation>
    <scope>NUCLEOTIDE SEQUENCE</scope>
    <source>
        <strain evidence="3">GL16</strain>
    </source>
</reference>
<dbReference type="GO" id="GO:0006998">
    <property type="term" value="P:nuclear envelope organization"/>
    <property type="evidence" value="ECO:0007669"/>
    <property type="project" value="InterPro"/>
</dbReference>
<dbReference type="InterPro" id="IPR018767">
    <property type="entry name" value="Brl1/Brr6_dom"/>
</dbReference>
<proteinExistence type="predicted"/>
<protein>
    <recommendedName>
        <fullName evidence="2">Brl1/Brr6 domain-containing protein</fullName>
    </recommendedName>
</protein>
<feature type="transmembrane region" description="Helical" evidence="1">
    <location>
        <begin position="104"/>
        <end position="131"/>
    </location>
</feature>
<dbReference type="SMART" id="SM01042">
    <property type="entry name" value="Brr6_like_C_C"/>
    <property type="match status" value="1"/>
</dbReference>
<organism evidence="3 4">
    <name type="scientific">Rhizopus oryzae</name>
    <name type="common">Mucormycosis agent</name>
    <name type="synonym">Rhizopus arrhizus var. delemar</name>
    <dbReference type="NCBI Taxonomy" id="64495"/>
    <lineage>
        <taxon>Eukaryota</taxon>
        <taxon>Fungi</taxon>
        <taxon>Fungi incertae sedis</taxon>
        <taxon>Mucoromycota</taxon>
        <taxon>Mucoromycotina</taxon>
        <taxon>Mucoromycetes</taxon>
        <taxon>Mucorales</taxon>
        <taxon>Mucorineae</taxon>
        <taxon>Rhizopodaceae</taxon>
        <taxon>Rhizopus</taxon>
    </lineage>
</organism>
<keyword evidence="1" id="KW-0472">Membrane</keyword>
<sequence>MDSTQLKIMKRARTEDEQETKLIASGNYNFNFIPKLQPNQRIFDDESPEATRQLSAFTLTQRYKKRAKEYFNNRRITQAVIKQPMHIASSELSIIKHQNISYTIIIYFQMLFNIVVSLTVLYIFLQVILVIRQDFKLEVDKQLEVLYQKKMQCARDYKMNRCEMENKVPAIESLCQNWEVCMQKDVVVAKAKASAEAIAEIINSFTEPISYKTLIFFSILTIGSLLFSNVAFGSFRKKYKMNHSAIVLGNKT</sequence>
<dbReference type="OrthoDB" id="5961at2759"/>
<evidence type="ECO:0000259" key="2">
    <source>
        <dbReference type="SMART" id="SM01042"/>
    </source>
</evidence>